<dbReference type="Gene3D" id="1.10.1220.10">
    <property type="entry name" value="Met repressor-like"/>
    <property type="match status" value="1"/>
</dbReference>
<dbReference type="InterPro" id="IPR010985">
    <property type="entry name" value="Ribbon_hlx_hlx"/>
</dbReference>
<dbReference type="EMBL" id="JBHRTK010000019">
    <property type="protein sequence ID" value="MFC3208200.1"/>
    <property type="molecule type" value="Genomic_DNA"/>
</dbReference>
<protein>
    <submittedName>
        <fullName evidence="2">Arc family DNA-binding protein</fullName>
    </submittedName>
</protein>
<sequence>MADDQDDRFPSERMERFIVRMPDGMREMIREAADANGRSMNAEIVVRLGQSFANWPPINIPIEFYDRAVNSPMEIREKVEKQINDAALRILEEAYPAPRQPGWPFHDLRIHVLQWYSDAWHPVDWDAWTRFRADEETPTIERRMTEAENYFVVLVFDEYRMIRNIIPHNYVLRNGKFVSAAFERLNEEERQEYNRYMTAITDTKQDRQRIRELRRKMDPALSLPPALGEKLREMLKGLTDDDTLDMLLKQVS</sequence>
<dbReference type="GO" id="GO:0003677">
    <property type="term" value="F:DNA binding"/>
    <property type="evidence" value="ECO:0007669"/>
    <property type="project" value="UniProtKB-KW"/>
</dbReference>
<dbReference type="Proteomes" id="UP001595583">
    <property type="component" value="Unassembled WGS sequence"/>
</dbReference>
<name>A0ABV7KD18_9HYPH</name>
<evidence type="ECO:0000313" key="3">
    <source>
        <dbReference type="Proteomes" id="UP001595583"/>
    </source>
</evidence>
<dbReference type="RefSeq" id="WP_378223163.1">
    <property type="nucleotide sequence ID" value="NZ_JBHRTK010000019.1"/>
</dbReference>
<keyword evidence="2" id="KW-0238">DNA-binding</keyword>
<comment type="caution">
    <text evidence="2">The sequence shown here is derived from an EMBL/GenBank/DDBJ whole genome shotgun (WGS) entry which is preliminary data.</text>
</comment>
<dbReference type="Pfam" id="PF03869">
    <property type="entry name" value="Arc"/>
    <property type="match status" value="1"/>
</dbReference>
<evidence type="ECO:0000313" key="2">
    <source>
        <dbReference type="EMBL" id="MFC3208200.1"/>
    </source>
</evidence>
<dbReference type="InterPro" id="IPR013321">
    <property type="entry name" value="Arc_rbn_hlx_hlx"/>
</dbReference>
<gene>
    <name evidence="2" type="ORF">ACFOHJ_18410</name>
</gene>
<evidence type="ECO:0000259" key="1">
    <source>
        <dbReference type="Pfam" id="PF03869"/>
    </source>
</evidence>
<dbReference type="InterPro" id="IPR005569">
    <property type="entry name" value="Arc_DNA-bd_dom"/>
</dbReference>
<proteinExistence type="predicted"/>
<dbReference type="SUPFAM" id="SSF47598">
    <property type="entry name" value="Ribbon-helix-helix"/>
    <property type="match status" value="1"/>
</dbReference>
<organism evidence="2 3">
    <name type="scientific">Aquamicrobium soli</name>
    <dbReference type="NCBI Taxonomy" id="1811518"/>
    <lineage>
        <taxon>Bacteria</taxon>
        <taxon>Pseudomonadati</taxon>
        <taxon>Pseudomonadota</taxon>
        <taxon>Alphaproteobacteria</taxon>
        <taxon>Hyphomicrobiales</taxon>
        <taxon>Phyllobacteriaceae</taxon>
        <taxon>Aquamicrobium</taxon>
    </lineage>
</organism>
<keyword evidence="3" id="KW-1185">Reference proteome</keyword>
<feature type="domain" description="Arc-like DNA binding" evidence="1">
    <location>
        <begin position="13"/>
        <end position="53"/>
    </location>
</feature>
<accession>A0ABV7KD18</accession>
<reference evidence="3" key="1">
    <citation type="journal article" date="2019" name="Int. J. Syst. Evol. Microbiol.">
        <title>The Global Catalogue of Microorganisms (GCM) 10K type strain sequencing project: providing services to taxonomists for standard genome sequencing and annotation.</title>
        <authorList>
            <consortium name="The Broad Institute Genomics Platform"/>
            <consortium name="The Broad Institute Genome Sequencing Center for Infectious Disease"/>
            <person name="Wu L."/>
            <person name="Ma J."/>
        </authorList>
    </citation>
    <scope>NUCLEOTIDE SEQUENCE [LARGE SCALE GENOMIC DNA]</scope>
    <source>
        <strain evidence="3">KCTC 52165</strain>
    </source>
</reference>